<dbReference type="PANTHER" id="PTHR10509:SF93">
    <property type="entry name" value="CATECHOL O-METHYLTRANSFERASE DOMAIN-CONTAINING PROTEIN 1"/>
    <property type="match status" value="1"/>
</dbReference>
<accession>A0AAD4R776</accession>
<dbReference type="SUPFAM" id="SSF53335">
    <property type="entry name" value="S-adenosyl-L-methionine-dependent methyltransferases"/>
    <property type="match status" value="1"/>
</dbReference>
<name>A0AAD4R776_9BILA</name>
<dbReference type="GO" id="GO:0032259">
    <property type="term" value="P:methylation"/>
    <property type="evidence" value="ECO:0007669"/>
    <property type="project" value="UniProtKB-KW"/>
</dbReference>
<keyword evidence="1" id="KW-0489">Methyltransferase</keyword>
<dbReference type="InterPro" id="IPR050362">
    <property type="entry name" value="Cation-dep_OMT"/>
</dbReference>
<comment type="caution">
    <text evidence="5">The sequence shown here is derived from an EMBL/GenBank/DDBJ whole genome shotgun (WGS) entry which is preliminary data.</text>
</comment>
<evidence type="ECO:0000313" key="6">
    <source>
        <dbReference type="Proteomes" id="UP001201812"/>
    </source>
</evidence>
<proteinExistence type="inferred from homology"/>
<gene>
    <name evidence="5" type="ORF">DdX_08414</name>
</gene>
<dbReference type="PROSITE" id="PS51682">
    <property type="entry name" value="SAM_OMT_I"/>
    <property type="match status" value="1"/>
</dbReference>
<sequence>MTSVVSKSYGKNSNEVINYCAKLTVKQSDPEKELQEATLNGSPMAGALGAPEVLQFGKNLIGLIGGKRCLDIGTFTGGSALAWATAVPEDGQVLTMDVKHEALNDIGMPILNKYPDLKDKISFHLGHALDKLDQLIASGESGQWDFAFIDADKENNFNYYKRIMNLLRPGGVILVDNALFGGMVCGLPHPHEREPNIAGEERKHHFSPEQAREKAKAIDESNRLIYEDSESRSALLNLGDGTHVAFKI</sequence>
<evidence type="ECO:0000256" key="3">
    <source>
        <dbReference type="ARBA" id="ARBA00022691"/>
    </source>
</evidence>
<dbReference type="InterPro" id="IPR002935">
    <property type="entry name" value="SAM_O-MeTrfase"/>
</dbReference>
<keyword evidence="3" id="KW-0949">S-adenosyl-L-methionine</keyword>
<keyword evidence="6" id="KW-1185">Reference proteome</keyword>
<organism evidence="5 6">
    <name type="scientific">Ditylenchus destructor</name>
    <dbReference type="NCBI Taxonomy" id="166010"/>
    <lineage>
        <taxon>Eukaryota</taxon>
        <taxon>Metazoa</taxon>
        <taxon>Ecdysozoa</taxon>
        <taxon>Nematoda</taxon>
        <taxon>Chromadorea</taxon>
        <taxon>Rhabditida</taxon>
        <taxon>Tylenchina</taxon>
        <taxon>Tylenchomorpha</taxon>
        <taxon>Sphaerularioidea</taxon>
        <taxon>Anguinidae</taxon>
        <taxon>Anguininae</taxon>
        <taxon>Ditylenchus</taxon>
    </lineage>
</organism>
<comment type="similarity">
    <text evidence="4">Belongs to the class I-like SAM-binding methyltransferase superfamily. Cation-dependent O-methyltransferase family.</text>
</comment>
<dbReference type="Pfam" id="PF01596">
    <property type="entry name" value="Methyltransf_3"/>
    <property type="match status" value="1"/>
</dbReference>
<dbReference type="PANTHER" id="PTHR10509">
    <property type="entry name" value="O-METHYLTRANSFERASE-RELATED"/>
    <property type="match status" value="1"/>
</dbReference>
<dbReference type="InterPro" id="IPR029063">
    <property type="entry name" value="SAM-dependent_MTases_sf"/>
</dbReference>
<dbReference type="AlphaFoldDB" id="A0AAD4R776"/>
<dbReference type="GO" id="GO:0008171">
    <property type="term" value="F:O-methyltransferase activity"/>
    <property type="evidence" value="ECO:0007669"/>
    <property type="project" value="InterPro"/>
</dbReference>
<dbReference type="EMBL" id="JAKKPZ010000013">
    <property type="protein sequence ID" value="KAI1714321.1"/>
    <property type="molecule type" value="Genomic_DNA"/>
</dbReference>
<dbReference type="Proteomes" id="UP001201812">
    <property type="component" value="Unassembled WGS sequence"/>
</dbReference>
<keyword evidence="2" id="KW-0808">Transferase</keyword>
<protein>
    <submittedName>
        <fullName evidence="5">O-methyltransferase domain-containing protein</fullName>
    </submittedName>
</protein>
<evidence type="ECO:0000256" key="1">
    <source>
        <dbReference type="ARBA" id="ARBA00022603"/>
    </source>
</evidence>
<evidence type="ECO:0000313" key="5">
    <source>
        <dbReference type="EMBL" id="KAI1714321.1"/>
    </source>
</evidence>
<reference evidence="5" key="1">
    <citation type="submission" date="2022-01" db="EMBL/GenBank/DDBJ databases">
        <title>Genome Sequence Resource for Two Populations of Ditylenchus destructor, the Migratory Endoparasitic Phytonematode.</title>
        <authorList>
            <person name="Zhang H."/>
            <person name="Lin R."/>
            <person name="Xie B."/>
        </authorList>
    </citation>
    <scope>NUCLEOTIDE SEQUENCE</scope>
    <source>
        <strain evidence="5">BazhouSP</strain>
    </source>
</reference>
<evidence type="ECO:0000256" key="2">
    <source>
        <dbReference type="ARBA" id="ARBA00022679"/>
    </source>
</evidence>
<dbReference type="GO" id="GO:0008757">
    <property type="term" value="F:S-adenosylmethionine-dependent methyltransferase activity"/>
    <property type="evidence" value="ECO:0007669"/>
    <property type="project" value="TreeGrafter"/>
</dbReference>
<dbReference type="CDD" id="cd02440">
    <property type="entry name" value="AdoMet_MTases"/>
    <property type="match status" value="1"/>
</dbReference>
<evidence type="ECO:0000256" key="4">
    <source>
        <dbReference type="ARBA" id="ARBA00023453"/>
    </source>
</evidence>
<dbReference type="Gene3D" id="3.40.50.150">
    <property type="entry name" value="Vaccinia Virus protein VP39"/>
    <property type="match status" value="1"/>
</dbReference>